<dbReference type="STRING" id="512399.A8709_00640"/>
<comment type="caution">
    <text evidence="2">The sequence shown here is derived from an EMBL/GenBank/DDBJ whole genome shotgun (WGS) entry which is preliminary data.</text>
</comment>
<dbReference type="Pfam" id="PF20247">
    <property type="entry name" value="DUF6602"/>
    <property type="match status" value="1"/>
</dbReference>
<evidence type="ECO:0000259" key="1">
    <source>
        <dbReference type="Pfam" id="PF20247"/>
    </source>
</evidence>
<dbReference type="InterPro" id="IPR046537">
    <property type="entry name" value="DUF6602"/>
</dbReference>
<accession>A0A1C1A8E5</accession>
<sequence>MKYLSHNGEKGRETEGILTNFLKTLVPNKFDLGTGFVVNDNSISSQVDIIVYDKYNVLPIYSGFELII</sequence>
<dbReference type="Proteomes" id="UP000093309">
    <property type="component" value="Unassembled WGS sequence"/>
</dbReference>
<evidence type="ECO:0000313" key="3">
    <source>
        <dbReference type="Proteomes" id="UP000093309"/>
    </source>
</evidence>
<feature type="domain" description="DUF6602" evidence="1">
    <location>
        <begin position="4"/>
        <end position="62"/>
    </location>
</feature>
<dbReference type="AlphaFoldDB" id="A0A1C1A8E5"/>
<name>A0A1C1A8E5_9BACL</name>
<organism evidence="2 3">
    <name type="scientific">Paenibacillus pectinilyticus</name>
    <dbReference type="NCBI Taxonomy" id="512399"/>
    <lineage>
        <taxon>Bacteria</taxon>
        <taxon>Bacillati</taxon>
        <taxon>Bacillota</taxon>
        <taxon>Bacilli</taxon>
        <taxon>Bacillales</taxon>
        <taxon>Paenibacillaceae</taxon>
        <taxon>Paenibacillus</taxon>
    </lineage>
</organism>
<gene>
    <name evidence="2" type="ORF">A8709_00640</name>
</gene>
<dbReference type="EMBL" id="LYPC01000009">
    <property type="protein sequence ID" value="OCT16856.1"/>
    <property type="molecule type" value="Genomic_DNA"/>
</dbReference>
<dbReference type="RefSeq" id="WP_065850577.1">
    <property type="nucleotide sequence ID" value="NZ_LYPC01000009.1"/>
</dbReference>
<evidence type="ECO:0000313" key="2">
    <source>
        <dbReference type="EMBL" id="OCT16856.1"/>
    </source>
</evidence>
<proteinExistence type="predicted"/>
<protein>
    <recommendedName>
        <fullName evidence="1">DUF6602 domain-containing protein</fullName>
    </recommendedName>
</protein>
<keyword evidence="3" id="KW-1185">Reference proteome</keyword>
<reference evidence="3" key="1">
    <citation type="submission" date="2016-05" db="EMBL/GenBank/DDBJ databases">
        <title>Paenibacillus oryzae. sp. nov., isolated from the rice root.</title>
        <authorList>
            <person name="Zhang J."/>
            <person name="Zhang X."/>
        </authorList>
    </citation>
    <scope>NUCLEOTIDE SEQUENCE [LARGE SCALE GENOMIC DNA]</scope>
    <source>
        <strain evidence="3">KCTC13222</strain>
    </source>
</reference>